<evidence type="ECO:0000256" key="4">
    <source>
        <dbReference type="ARBA" id="ARBA00022989"/>
    </source>
</evidence>
<dbReference type="PANTHER" id="PTHR37485">
    <property type="entry name" value="CELL DIVISION PROTEIN FTSB"/>
    <property type="match status" value="1"/>
</dbReference>
<feature type="transmembrane region" description="Helical" evidence="8">
    <location>
        <begin position="28"/>
        <end position="55"/>
    </location>
</feature>
<dbReference type="GO" id="GO:0043093">
    <property type="term" value="P:FtsZ-dependent cytokinesis"/>
    <property type="evidence" value="ECO:0007669"/>
    <property type="project" value="TreeGrafter"/>
</dbReference>
<evidence type="ECO:0000256" key="6">
    <source>
        <dbReference type="ARBA" id="ARBA00023306"/>
    </source>
</evidence>
<dbReference type="Pfam" id="PF04977">
    <property type="entry name" value="DivIC"/>
    <property type="match status" value="1"/>
</dbReference>
<dbReference type="InterPro" id="IPR007060">
    <property type="entry name" value="FtsL/DivIC"/>
</dbReference>
<evidence type="ECO:0000256" key="5">
    <source>
        <dbReference type="ARBA" id="ARBA00023136"/>
    </source>
</evidence>
<dbReference type="InterPro" id="IPR023081">
    <property type="entry name" value="Cell_div_FtsB"/>
</dbReference>
<accession>A0A932GMZ1</accession>
<evidence type="ECO:0000313" key="10">
    <source>
        <dbReference type="Proteomes" id="UP000741360"/>
    </source>
</evidence>
<proteinExistence type="predicted"/>
<dbReference type="GO" id="GO:0030428">
    <property type="term" value="C:cell septum"/>
    <property type="evidence" value="ECO:0007669"/>
    <property type="project" value="TreeGrafter"/>
</dbReference>
<organism evidence="9 10">
    <name type="scientific">Tectimicrobiota bacterium</name>
    <dbReference type="NCBI Taxonomy" id="2528274"/>
    <lineage>
        <taxon>Bacteria</taxon>
        <taxon>Pseudomonadati</taxon>
        <taxon>Nitrospinota/Tectimicrobiota group</taxon>
        <taxon>Candidatus Tectimicrobiota</taxon>
    </lineage>
</organism>
<sequence>MRSEVAVDRRNAHQPPVWIKARERKARIVLYSSLAFFAFLLVASIAGQGGIYGVYQLGKKNKVMKDQIARIEAENRSLRVLIESLRNDPHAVEKIAREELGLVKPGEKVYVFVPAAPESAPGSAGSR</sequence>
<evidence type="ECO:0000256" key="8">
    <source>
        <dbReference type="SAM" id="Phobius"/>
    </source>
</evidence>
<evidence type="ECO:0000313" key="9">
    <source>
        <dbReference type="EMBL" id="MBI3014022.1"/>
    </source>
</evidence>
<keyword evidence="2" id="KW-0132">Cell division</keyword>
<reference evidence="9" key="1">
    <citation type="submission" date="2020-07" db="EMBL/GenBank/DDBJ databases">
        <title>Huge and variable diversity of episymbiotic CPR bacteria and DPANN archaea in groundwater ecosystems.</title>
        <authorList>
            <person name="He C.Y."/>
            <person name="Keren R."/>
            <person name="Whittaker M."/>
            <person name="Farag I.F."/>
            <person name="Doudna J."/>
            <person name="Cate J.H.D."/>
            <person name="Banfield J.F."/>
        </authorList>
    </citation>
    <scope>NUCLEOTIDE SEQUENCE</scope>
    <source>
        <strain evidence="9">NC_groundwater_717_Ag_S-0.2um_59_8</strain>
    </source>
</reference>
<protein>
    <submittedName>
        <fullName evidence="9">Septum formation initiator family protein</fullName>
    </submittedName>
</protein>
<evidence type="ECO:0000256" key="3">
    <source>
        <dbReference type="ARBA" id="ARBA00022692"/>
    </source>
</evidence>
<comment type="caution">
    <text evidence="9">The sequence shown here is derived from an EMBL/GenBank/DDBJ whole genome shotgun (WGS) entry which is preliminary data.</text>
</comment>
<dbReference type="AlphaFoldDB" id="A0A932GMZ1"/>
<dbReference type="Proteomes" id="UP000741360">
    <property type="component" value="Unassembled WGS sequence"/>
</dbReference>
<name>A0A932GMZ1_UNCTE</name>
<gene>
    <name evidence="9" type="ORF">HYY65_02920</name>
</gene>
<keyword evidence="6" id="KW-0131">Cell cycle</keyword>
<evidence type="ECO:0000256" key="2">
    <source>
        <dbReference type="ARBA" id="ARBA00022618"/>
    </source>
</evidence>
<keyword evidence="1" id="KW-1003">Cell membrane</keyword>
<evidence type="ECO:0000256" key="7">
    <source>
        <dbReference type="SAM" id="Coils"/>
    </source>
</evidence>
<feature type="coiled-coil region" evidence="7">
    <location>
        <begin position="61"/>
        <end position="88"/>
    </location>
</feature>
<dbReference type="EMBL" id="JACPSX010000049">
    <property type="protein sequence ID" value="MBI3014022.1"/>
    <property type="molecule type" value="Genomic_DNA"/>
</dbReference>
<keyword evidence="7" id="KW-0175">Coiled coil</keyword>
<keyword evidence="4 8" id="KW-1133">Transmembrane helix</keyword>
<evidence type="ECO:0000256" key="1">
    <source>
        <dbReference type="ARBA" id="ARBA00022475"/>
    </source>
</evidence>
<keyword evidence="5 8" id="KW-0472">Membrane</keyword>
<keyword evidence="3 8" id="KW-0812">Transmembrane</keyword>
<dbReference type="PANTHER" id="PTHR37485:SF1">
    <property type="entry name" value="CELL DIVISION PROTEIN FTSB"/>
    <property type="match status" value="1"/>
</dbReference>